<name>A0ABQ3B2L0_9GAMM</name>
<dbReference type="Proteomes" id="UP000619761">
    <property type="component" value="Unassembled WGS sequence"/>
</dbReference>
<proteinExistence type="predicted"/>
<sequence length="130" mass="14643">MLFSSYVNAGNDRSIAYAQQDTPGAIVVVSIFEHGKKYVASVNGFGTETFEKTILIDKQYFDSLWVLATSEEISKYTFIPTPKDRMATPQFRTMTLEDSKGMKKQFKIPHSESNKSAEELISAIKDLMSK</sequence>
<dbReference type="EMBL" id="BMYZ01000001">
    <property type="protein sequence ID" value="GGY74994.1"/>
    <property type="molecule type" value="Genomic_DNA"/>
</dbReference>
<evidence type="ECO:0000313" key="1">
    <source>
        <dbReference type="EMBL" id="GGY74994.1"/>
    </source>
</evidence>
<keyword evidence="2" id="KW-1185">Reference proteome</keyword>
<gene>
    <name evidence="1" type="ORF">GCM10011613_20590</name>
</gene>
<protein>
    <submittedName>
        <fullName evidence="1">Uncharacterized protein</fullName>
    </submittedName>
</protein>
<organism evidence="1 2">
    <name type="scientific">Cellvibrio zantedeschiae</name>
    <dbReference type="NCBI Taxonomy" id="1237077"/>
    <lineage>
        <taxon>Bacteria</taxon>
        <taxon>Pseudomonadati</taxon>
        <taxon>Pseudomonadota</taxon>
        <taxon>Gammaproteobacteria</taxon>
        <taxon>Cellvibrionales</taxon>
        <taxon>Cellvibrionaceae</taxon>
        <taxon>Cellvibrio</taxon>
    </lineage>
</organism>
<evidence type="ECO:0000313" key="2">
    <source>
        <dbReference type="Proteomes" id="UP000619761"/>
    </source>
</evidence>
<comment type="caution">
    <text evidence="1">The sequence shown here is derived from an EMBL/GenBank/DDBJ whole genome shotgun (WGS) entry which is preliminary data.</text>
</comment>
<reference evidence="2" key="1">
    <citation type="journal article" date="2019" name="Int. J. Syst. Evol. Microbiol.">
        <title>The Global Catalogue of Microorganisms (GCM) 10K type strain sequencing project: providing services to taxonomists for standard genome sequencing and annotation.</title>
        <authorList>
            <consortium name="The Broad Institute Genomics Platform"/>
            <consortium name="The Broad Institute Genome Sequencing Center for Infectious Disease"/>
            <person name="Wu L."/>
            <person name="Ma J."/>
        </authorList>
    </citation>
    <scope>NUCLEOTIDE SEQUENCE [LARGE SCALE GENOMIC DNA]</scope>
    <source>
        <strain evidence="2">KCTC 32239</strain>
    </source>
</reference>
<accession>A0ABQ3B2L0</accession>